<organism evidence="2 3">
    <name type="scientific">Marasmiellus scandens</name>
    <dbReference type="NCBI Taxonomy" id="2682957"/>
    <lineage>
        <taxon>Eukaryota</taxon>
        <taxon>Fungi</taxon>
        <taxon>Dikarya</taxon>
        <taxon>Basidiomycota</taxon>
        <taxon>Agaricomycotina</taxon>
        <taxon>Agaricomycetes</taxon>
        <taxon>Agaricomycetidae</taxon>
        <taxon>Agaricales</taxon>
        <taxon>Marasmiineae</taxon>
        <taxon>Omphalotaceae</taxon>
        <taxon>Marasmiellus</taxon>
    </lineage>
</organism>
<proteinExistence type="predicted"/>
<protein>
    <recommendedName>
        <fullName evidence="1">Heterokaryon incompatibility domain-containing protein</fullName>
    </recommendedName>
</protein>
<name>A0ABR1J3Z7_9AGAR</name>
<accession>A0ABR1J3Z7</accession>
<reference evidence="2 3" key="1">
    <citation type="submission" date="2024-01" db="EMBL/GenBank/DDBJ databases">
        <title>A draft genome for the cacao thread blight pathogen Marasmiellus scandens.</title>
        <authorList>
            <person name="Baruah I.K."/>
            <person name="Leung J."/>
            <person name="Bukari Y."/>
            <person name="Amoako-Attah I."/>
            <person name="Meinhardt L.W."/>
            <person name="Bailey B.A."/>
            <person name="Cohen S.P."/>
        </authorList>
    </citation>
    <scope>NUCLEOTIDE SEQUENCE [LARGE SCALE GENOMIC DNA]</scope>
    <source>
        <strain evidence="2 3">GH-19</strain>
    </source>
</reference>
<sequence>MLMDCDAFVKERTLQIYEATDLGGLFYTAISYVWGGLPAGSEILEKDGSFRVYCGHRSDGSLRDDGGPINMKLLEYVCQWTLDASGDFVWLDRLCILQTSKADKDWQIKQMYDIYKQCHECVVLPAGLQRPTSVFDETGWSNRAWTFQEAILTWQYAVVLTADWDESRGLHWMIPGECHWQYLHMLFINGAGSLEPSQSLDGTECSIPRLVLGRNKSALNTLATITQYLVYNESVQKGGKDEELINQHDIYQLYLTSIQMRTSSRPVDIVFSIMGLVGVNLHVGCFRHHERFRATLALVEGCLRLENGKTTFFDVPLWKKLDIQELQSLEELADWFDCQEDADLIPETEWQYLLDSESDEYKSPEEHAEAVARCISPTCMLDAYHDREKVVFEYEGEIIELCQLLDLKGRTCIDESHRMSYTEPSSVIFGWSITRKTMHPLLRLYMFEIGHLLGAQKSR</sequence>
<feature type="domain" description="Heterokaryon incompatibility" evidence="1">
    <location>
        <begin position="27"/>
        <end position="124"/>
    </location>
</feature>
<evidence type="ECO:0000259" key="1">
    <source>
        <dbReference type="Pfam" id="PF06985"/>
    </source>
</evidence>
<keyword evidence="3" id="KW-1185">Reference proteome</keyword>
<evidence type="ECO:0000313" key="2">
    <source>
        <dbReference type="EMBL" id="KAK7447435.1"/>
    </source>
</evidence>
<dbReference type="InterPro" id="IPR052895">
    <property type="entry name" value="HetReg/Transcr_Mod"/>
</dbReference>
<dbReference type="PANTHER" id="PTHR24148:SF73">
    <property type="entry name" value="HET DOMAIN PROTEIN (AFU_ORTHOLOGUE AFUA_8G01020)"/>
    <property type="match status" value="1"/>
</dbReference>
<dbReference type="Proteomes" id="UP001498398">
    <property type="component" value="Unassembled WGS sequence"/>
</dbReference>
<dbReference type="PANTHER" id="PTHR24148">
    <property type="entry name" value="ANKYRIN REPEAT DOMAIN-CONTAINING PROTEIN 39 HOMOLOG-RELATED"/>
    <property type="match status" value="1"/>
</dbReference>
<comment type="caution">
    <text evidence="2">The sequence shown here is derived from an EMBL/GenBank/DDBJ whole genome shotgun (WGS) entry which is preliminary data.</text>
</comment>
<dbReference type="Pfam" id="PF06985">
    <property type="entry name" value="HET"/>
    <property type="match status" value="1"/>
</dbReference>
<gene>
    <name evidence="2" type="ORF">VKT23_014144</name>
</gene>
<evidence type="ECO:0000313" key="3">
    <source>
        <dbReference type="Proteomes" id="UP001498398"/>
    </source>
</evidence>
<dbReference type="InterPro" id="IPR010730">
    <property type="entry name" value="HET"/>
</dbReference>
<dbReference type="EMBL" id="JBANRG010000041">
    <property type="protein sequence ID" value="KAK7447435.1"/>
    <property type="molecule type" value="Genomic_DNA"/>
</dbReference>